<dbReference type="NCBIfam" id="NF002462">
    <property type="entry name" value="PRK01678.1"/>
    <property type="match status" value="1"/>
</dbReference>
<dbReference type="InterPro" id="IPR002150">
    <property type="entry name" value="Ribosomal_bL31"/>
</dbReference>
<evidence type="ECO:0000256" key="3">
    <source>
        <dbReference type="RuleBase" id="RU000564"/>
    </source>
</evidence>
<dbReference type="InterPro" id="IPR042105">
    <property type="entry name" value="Ribosomal_bL31_sf"/>
</dbReference>
<dbReference type="SUPFAM" id="SSF143800">
    <property type="entry name" value="L28p-like"/>
    <property type="match status" value="1"/>
</dbReference>
<dbReference type="PANTHER" id="PTHR33280">
    <property type="entry name" value="50S RIBOSOMAL PROTEIN L31, CHLOROPLASTIC"/>
    <property type="match status" value="1"/>
</dbReference>
<keyword evidence="2 3" id="KW-0687">Ribonucleoprotein</keyword>
<dbReference type="AlphaFoldDB" id="A0A1F6WNH2"/>
<evidence type="ECO:0000313" key="4">
    <source>
        <dbReference type="EMBL" id="OGI83439.1"/>
    </source>
</evidence>
<dbReference type="InterPro" id="IPR034704">
    <property type="entry name" value="Ribosomal_bL28/bL31-like_sf"/>
</dbReference>
<dbReference type="Proteomes" id="UP000178184">
    <property type="component" value="Unassembled WGS sequence"/>
</dbReference>
<accession>A0A1F6WNH2</accession>
<gene>
    <name evidence="4" type="ORF">A2903_02180</name>
</gene>
<dbReference type="PRINTS" id="PR01249">
    <property type="entry name" value="RIBOSOMALL31"/>
</dbReference>
<evidence type="ECO:0000256" key="1">
    <source>
        <dbReference type="ARBA" id="ARBA00022980"/>
    </source>
</evidence>
<keyword evidence="1 3" id="KW-0689">Ribosomal protein</keyword>
<name>A0A1F6WNH2_9BACT</name>
<reference evidence="4 5" key="1">
    <citation type="journal article" date="2016" name="Nat. Commun.">
        <title>Thousands of microbial genomes shed light on interconnected biogeochemical processes in an aquifer system.</title>
        <authorList>
            <person name="Anantharaman K."/>
            <person name="Brown C.T."/>
            <person name="Hug L.A."/>
            <person name="Sharon I."/>
            <person name="Castelle C.J."/>
            <person name="Probst A.J."/>
            <person name="Thomas B.C."/>
            <person name="Singh A."/>
            <person name="Wilkins M.J."/>
            <person name="Karaoz U."/>
            <person name="Brodie E.L."/>
            <person name="Williams K.H."/>
            <person name="Hubbard S.S."/>
            <person name="Banfield J.F."/>
        </authorList>
    </citation>
    <scope>NUCLEOTIDE SEQUENCE [LARGE SCALE GENOMIC DNA]</scope>
</reference>
<dbReference type="InterPro" id="IPR027493">
    <property type="entry name" value="Ribosomal_bL31_B"/>
</dbReference>
<proteinExistence type="inferred from homology"/>
<dbReference type="GO" id="GO:0006412">
    <property type="term" value="P:translation"/>
    <property type="evidence" value="ECO:0007669"/>
    <property type="project" value="InterPro"/>
</dbReference>
<dbReference type="Pfam" id="PF01197">
    <property type="entry name" value="Ribosomal_L31"/>
    <property type="match status" value="1"/>
</dbReference>
<dbReference type="GO" id="GO:0005840">
    <property type="term" value="C:ribosome"/>
    <property type="evidence" value="ECO:0007669"/>
    <property type="project" value="UniProtKB-KW"/>
</dbReference>
<sequence>MKKDIHPKDYRKVVFIDSGTGAQFLTFSTVKTTETVKYEGDKKEYPAYFVEISSATHPFYTGQERVLDTAGRVDKFKKRASLADKKKK</sequence>
<dbReference type="GO" id="GO:0003735">
    <property type="term" value="F:structural constituent of ribosome"/>
    <property type="evidence" value="ECO:0007669"/>
    <property type="project" value="InterPro"/>
</dbReference>
<dbReference type="PANTHER" id="PTHR33280:SF1">
    <property type="entry name" value="LARGE RIBOSOMAL SUBUNIT PROTEIN BL31C"/>
    <property type="match status" value="1"/>
</dbReference>
<dbReference type="GO" id="GO:1990904">
    <property type="term" value="C:ribonucleoprotein complex"/>
    <property type="evidence" value="ECO:0007669"/>
    <property type="project" value="UniProtKB-KW"/>
</dbReference>
<dbReference type="Gene3D" id="4.10.830.30">
    <property type="entry name" value="Ribosomal protein L31"/>
    <property type="match status" value="1"/>
</dbReference>
<dbReference type="EMBL" id="MFUO01000028">
    <property type="protein sequence ID" value="OGI83439.1"/>
    <property type="molecule type" value="Genomic_DNA"/>
</dbReference>
<dbReference type="PROSITE" id="PS01143">
    <property type="entry name" value="RIBOSOMAL_L31"/>
    <property type="match status" value="1"/>
</dbReference>
<dbReference type="NCBIfam" id="TIGR00105">
    <property type="entry name" value="L31"/>
    <property type="match status" value="1"/>
</dbReference>
<evidence type="ECO:0000256" key="2">
    <source>
        <dbReference type="ARBA" id="ARBA00023274"/>
    </source>
</evidence>
<comment type="similarity">
    <text evidence="3">Belongs to the bacterial ribosomal protein bL31 family.</text>
</comment>
<comment type="caution">
    <text evidence="4">The sequence shown here is derived from an EMBL/GenBank/DDBJ whole genome shotgun (WGS) entry which is preliminary data.</text>
</comment>
<organism evidence="4 5">
    <name type="scientific">Candidatus Nomurabacteria bacterium RIFCSPLOWO2_01_FULL_33_17</name>
    <dbReference type="NCBI Taxonomy" id="1801764"/>
    <lineage>
        <taxon>Bacteria</taxon>
        <taxon>Candidatus Nomuraibacteriota</taxon>
    </lineage>
</organism>
<dbReference type="STRING" id="1801764.A2903_02180"/>
<protein>
    <recommendedName>
        <fullName evidence="3">50S ribosomal protein L31</fullName>
    </recommendedName>
</protein>
<evidence type="ECO:0000313" key="5">
    <source>
        <dbReference type="Proteomes" id="UP000178184"/>
    </source>
</evidence>